<name>A0A450ZM35_9GAMM</name>
<dbReference type="Gene3D" id="3.40.50.1460">
    <property type="match status" value="1"/>
</dbReference>
<organism evidence="7">
    <name type="scientific">Candidatus Kentrum sp. TUN</name>
    <dbReference type="NCBI Taxonomy" id="2126343"/>
    <lineage>
        <taxon>Bacteria</taxon>
        <taxon>Pseudomonadati</taxon>
        <taxon>Pseudomonadota</taxon>
        <taxon>Gammaproteobacteria</taxon>
        <taxon>Candidatus Kentrum</taxon>
    </lineage>
</organism>
<feature type="repeat" description="WD" evidence="3">
    <location>
        <begin position="69"/>
        <end position="110"/>
    </location>
</feature>
<feature type="compositionally biased region" description="Low complexity" evidence="4">
    <location>
        <begin position="445"/>
        <end position="456"/>
    </location>
</feature>
<dbReference type="Pfam" id="PF00656">
    <property type="entry name" value="Peptidase_C14"/>
    <property type="match status" value="1"/>
</dbReference>
<dbReference type="PRINTS" id="PR00320">
    <property type="entry name" value="GPROTEINBRPT"/>
</dbReference>
<feature type="domain" description="Peptidase C14 caspase" evidence="5">
    <location>
        <begin position="813"/>
        <end position="1059"/>
    </location>
</feature>
<dbReference type="InterPro" id="IPR015943">
    <property type="entry name" value="WD40/YVTN_repeat-like_dom_sf"/>
</dbReference>
<accession>A0A450ZM35</accession>
<evidence type="ECO:0000313" key="7">
    <source>
        <dbReference type="EMBL" id="VFK54844.1"/>
    </source>
</evidence>
<dbReference type="GO" id="GO:0004197">
    <property type="term" value="F:cysteine-type endopeptidase activity"/>
    <property type="evidence" value="ECO:0007669"/>
    <property type="project" value="InterPro"/>
</dbReference>
<dbReference type="InterPro" id="IPR011047">
    <property type="entry name" value="Quinoprotein_ADH-like_sf"/>
</dbReference>
<dbReference type="PROSITE" id="PS50082">
    <property type="entry name" value="WD_REPEATS_2"/>
    <property type="match status" value="5"/>
</dbReference>
<dbReference type="CDD" id="cd00200">
    <property type="entry name" value="WD40"/>
    <property type="match status" value="1"/>
</dbReference>
<keyword evidence="1 3" id="KW-0853">WD repeat</keyword>
<protein>
    <submittedName>
        <fullName evidence="7">WD40 repeat</fullName>
    </submittedName>
</protein>
<dbReference type="PROSITE" id="PS00678">
    <property type="entry name" value="WD_REPEATS_1"/>
    <property type="match status" value="4"/>
</dbReference>
<feature type="repeat" description="WD" evidence="3">
    <location>
        <begin position="168"/>
        <end position="209"/>
    </location>
</feature>
<dbReference type="SUPFAM" id="SSF50978">
    <property type="entry name" value="WD40 repeat-like"/>
    <property type="match status" value="1"/>
</dbReference>
<dbReference type="InterPro" id="IPR029030">
    <property type="entry name" value="Caspase-like_dom_sf"/>
</dbReference>
<dbReference type="InterPro" id="IPR036322">
    <property type="entry name" value="WD40_repeat_dom_sf"/>
</dbReference>
<evidence type="ECO:0000256" key="2">
    <source>
        <dbReference type="ARBA" id="ARBA00022737"/>
    </source>
</evidence>
<dbReference type="EMBL" id="CAADFY010000022">
    <property type="protein sequence ID" value="VFK53500.1"/>
    <property type="molecule type" value="Genomic_DNA"/>
</dbReference>
<keyword evidence="2" id="KW-0677">Repeat</keyword>
<reference evidence="7" key="1">
    <citation type="submission" date="2019-02" db="EMBL/GenBank/DDBJ databases">
        <authorList>
            <person name="Gruber-Vodicka R. H."/>
            <person name="Seah K. B. B."/>
        </authorList>
    </citation>
    <scope>NUCLEOTIDE SEQUENCE</scope>
    <source>
        <strain evidence="7">BECK_BY2</strain>
        <strain evidence="6">BECK_BY3</strain>
    </source>
</reference>
<dbReference type="GO" id="GO:0006508">
    <property type="term" value="P:proteolysis"/>
    <property type="evidence" value="ECO:0007669"/>
    <property type="project" value="InterPro"/>
</dbReference>
<dbReference type="PANTHER" id="PTHR22847:SF637">
    <property type="entry name" value="WD REPEAT DOMAIN 5B"/>
    <property type="match status" value="1"/>
</dbReference>
<feature type="repeat" description="WD" evidence="3">
    <location>
        <begin position="255"/>
        <end position="296"/>
    </location>
</feature>
<evidence type="ECO:0000256" key="4">
    <source>
        <dbReference type="SAM" id="MobiDB-lite"/>
    </source>
</evidence>
<dbReference type="SMART" id="SM00320">
    <property type="entry name" value="WD40"/>
    <property type="match status" value="10"/>
</dbReference>
<evidence type="ECO:0000313" key="6">
    <source>
        <dbReference type="EMBL" id="VFK53500.1"/>
    </source>
</evidence>
<dbReference type="InterPro" id="IPR019775">
    <property type="entry name" value="WD40_repeat_CS"/>
</dbReference>
<dbReference type="EMBL" id="CAADFV010000023">
    <property type="protein sequence ID" value="VFK54844.1"/>
    <property type="molecule type" value="Genomic_DNA"/>
</dbReference>
<sequence>MATFTLENPWRPLHWRGAPGFPNRWNLLAWFARRLLGFALVSMLGFPAFTPTACAADAKVSTPELVIDSGGHKAKIKNVIFTPDGKRLISVSYDKTIRIWDVEHGELLRTLRGQMGEGHEGKLYAGALSPDGRFLAVGGWLHPECAGQCGNIRLMDLHAPKDASIRLLKGHNNAVLSLAFSRDGKYLLSGSGDRTARLWDVQTGETIRVLAGHTDQIYAVGVSAPGENGEIRLVTGSDDHTLRLWDGAGNLIKVLEGHGDAVFAAAFTPDGRYLVSGSFDKTIRLWDARDGQFIKVLAEQDKRVAGLSISPDGKKVLVGNAAAYGPFNVNVFSLPAGERLVQFEKHKNIVLATAISPPDDTGRHLAATGGGNDHEIYLWDLKTGQVRHKLVGKGNPIWSVGFARDGGSVAWGKSEIDGLGLFDLGNFQHQFQLRQGHGVFKEAAPESGAPGAGDPSNDGNATAGSAALQGGFDPTWAGAVEDEEAFLRAIQQVGDTRIRTANGKIHPILEILEGDDVHHTITRGPTDGNHHRSLTLTPDGQTVISGGSWGIITSYDVASGEKVNEFTGHTGDVWAVAPSPDGRLLVSGSADQTVRLWEIASGKLLLTIFPAADREWVAWTPAGYYTASLNGDQLIGWQMNQGEDRLALYYPAERFAGRFRKPRVVAHYLATGGDLAQAIRLANREAPDETPVTETHARDLLAIAPPMLFIRQPNELQRTTDQPHLTIMAEAVSVNQEPILELWVTLNGRVPDGGRTKEPQAHRASLQLQLPLDPGENRIAVHARNRHTKSEPAMRFVDSTILPRPRGKSNLYVLAIGVSDYAKENGKLDLQYADDDARAIARILEAQQGGLYARVETHLLTDHAADRGGVLKGLKWLRRVSTQHDTSVIFLAGHGMKDEYNEYFFLPHDADPEDLEINGIKWLAFQNTLKRLPGIRWLLADTCHSGGISGADGQGRGVGRVRASSDITEALHDLKAAAGGVVIMSASTGEEQSLEDDAWKHGDSEGHGAFTKALIEGLEEARANQPPPDKRIDIHELNSYVTRRVKELSHGRQHPTTEIPRMLPNFPVGVVD</sequence>
<dbReference type="InterPro" id="IPR020472">
    <property type="entry name" value="WD40_PAC1"/>
</dbReference>
<dbReference type="PROSITE" id="PS50294">
    <property type="entry name" value="WD_REPEATS_REGION"/>
    <property type="match status" value="5"/>
</dbReference>
<proteinExistence type="predicted"/>
<evidence type="ECO:0000256" key="1">
    <source>
        <dbReference type="ARBA" id="ARBA00022574"/>
    </source>
</evidence>
<feature type="region of interest" description="Disordered" evidence="4">
    <location>
        <begin position="442"/>
        <end position="468"/>
    </location>
</feature>
<evidence type="ECO:0000256" key="3">
    <source>
        <dbReference type="PROSITE-ProRule" id="PRU00221"/>
    </source>
</evidence>
<dbReference type="SUPFAM" id="SSF52129">
    <property type="entry name" value="Caspase-like"/>
    <property type="match status" value="1"/>
</dbReference>
<dbReference type="PANTHER" id="PTHR22847">
    <property type="entry name" value="WD40 REPEAT PROTEIN"/>
    <property type="match status" value="1"/>
</dbReference>
<dbReference type="InterPro" id="IPR011600">
    <property type="entry name" value="Pept_C14_caspase"/>
</dbReference>
<dbReference type="InterPro" id="IPR001680">
    <property type="entry name" value="WD40_rpt"/>
</dbReference>
<feature type="repeat" description="WD" evidence="3">
    <location>
        <begin position="566"/>
        <end position="607"/>
    </location>
</feature>
<dbReference type="Pfam" id="PF00400">
    <property type="entry name" value="WD40"/>
    <property type="match status" value="5"/>
</dbReference>
<gene>
    <name evidence="7" type="ORF">BECKTUN1418E_GA0071001_102321</name>
    <name evidence="6" type="ORF">BECKTUN1418F_GA0071002_102221</name>
</gene>
<feature type="repeat" description="WD" evidence="3">
    <location>
        <begin position="210"/>
        <end position="246"/>
    </location>
</feature>
<dbReference type="Gene3D" id="2.130.10.10">
    <property type="entry name" value="YVTN repeat-like/Quinoprotein amine dehydrogenase"/>
    <property type="match status" value="4"/>
</dbReference>
<dbReference type="SUPFAM" id="SSF50998">
    <property type="entry name" value="Quinoprotein alcohol dehydrogenase-like"/>
    <property type="match status" value="1"/>
</dbReference>
<dbReference type="AlphaFoldDB" id="A0A450ZM35"/>
<evidence type="ECO:0000259" key="5">
    <source>
        <dbReference type="Pfam" id="PF00656"/>
    </source>
</evidence>